<keyword evidence="2" id="KW-1185">Reference proteome</keyword>
<gene>
    <name evidence="1" type="ORF">C0029_05700</name>
</gene>
<protein>
    <submittedName>
        <fullName evidence="1">Uncharacterized protein</fullName>
    </submittedName>
</protein>
<reference evidence="1 2" key="1">
    <citation type="submission" date="2018-01" db="EMBL/GenBank/DDBJ databases">
        <title>The draft genome sequence of Halioglobus japonicus S1-36.</title>
        <authorList>
            <person name="Du Z.-J."/>
            <person name="Shi M.-J."/>
        </authorList>
    </citation>
    <scope>NUCLEOTIDE SEQUENCE [LARGE SCALE GENOMIC DNA]</scope>
    <source>
        <strain evidence="1 2">S1-36</strain>
    </source>
</reference>
<dbReference type="EMBL" id="PKUR01000001">
    <property type="protein sequence ID" value="PLW88053.1"/>
    <property type="molecule type" value="Genomic_DNA"/>
</dbReference>
<dbReference type="AlphaFoldDB" id="A0AAP8SQ81"/>
<comment type="caution">
    <text evidence="1">The sequence shown here is derived from an EMBL/GenBank/DDBJ whole genome shotgun (WGS) entry which is preliminary data.</text>
</comment>
<dbReference type="Proteomes" id="UP000235162">
    <property type="component" value="Unassembled WGS sequence"/>
</dbReference>
<evidence type="ECO:0000313" key="2">
    <source>
        <dbReference type="Proteomes" id="UP000235162"/>
    </source>
</evidence>
<dbReference type="RefSeq" id="WP_084199836.1">
    <property type="nucleotide sequence ID" value="NZ_BMYL01000005.1"/>
</dbReference>
<organism evidence="1 2">
    <name type="scientific">Halioglobus japonicus</name>
    <dbReference type="NCBI Taxonomy" id="930805"/>
    <lineage>
        <taxon>Bacteria</taxon>
        <taxon>Pseudomonadati</taxon>
        <taxon>Pseudomonadota</taxon>
        <taxon>Gammaproteobacteria</taxon>
        <taxon>Cellvibrionales</taxon>
        <taxon>Halieaceae</taxon>
        <taxon>Halioglobus</taxon>
    </lineage>
</organism>
<evidence type="ECO:0000313" key="1">
    <source>
        <dbReference type="EMBL" id="PLW88053.1"/>
    </source>
</evidence>
<dbReference type="KEGG" id="hja:BST95_12470"/>
<sequence length="68" mass="7404">MPKTLPKILGFALVLIVIAVLAMLTLYEEDPCANLQNNVSGAVLADDEDQSAMVNRAIVERSACEERE</sequence>
<accession>A0AAP8SQ81</accession>
<name>A0AAP8SQ81_9GAMM</name>
<proteinExistence type="predicted"/>